<feature type="transmembrane region" description="Helical" evidence="1">
    <location>
        <begin position="38"/>
        <end position="58"/>
    </location>
</feature>
<evidence type="ECO:0000313" key="2">
    <source>
        <dbReference type="EMBL" id="SDS12379.1"/>
    </source>
</evidence>
<keyword evidence="1" id="KW-1133">Transmembrane helix</keyword>
<sequence length="152" mass="15410">MPALVLRLTLLALCGAAGAVLGVPELWVCLVAGAVVAGWPHPILLIAAIGTLVGMFAVGGELGWQLPVLVLLTHAALRIGVVADAVSWRARIEVAVLRDAVPGFLAVQAVAQGAAALALALEGAAPVPWLVVGAVAALAVLCWVVVGRLRRT</sequence>
<evidence type="ECO:0000256" key="1">
    <source>
        <dbReference type="SAM" id="Phobius"/>
    </source>
</evidence>
<reference evidence="3" key="1">
    <citation type="submission" date="2016-10" db="EMBL/GenBank/DDBJ databases">
        <authorList>
            <person name="Varghese N."/>
            <person name="Submissions S."/>
        </authorList>
    </citation>
    <scope>NUCLEOTIDE SEQUENCE [LARGE SCALE GENOMIC DNA]</scope>
    <source>
        <strain evidence="3">DSM 22965</strain>
    </source>
</reference>
<feature type="transmembrane region" description="Helical" evidence="1">
    <location>
        <begin position="127"/>
        <end position="146"/>
    </location>
</feature>
<keyword evidence="1" id="KW-0472">Membrane</keyword>
<protein>
    <submittedName>
        <fullName evidence="2">Uncharacterized protein</fullName>
    </submittedName>
</protein>
<dbReference type="EMBL" id="LT629734">
    <property type="protein sequence ID" value="SDS12379.1"/>
    <property type="molecule type" value="Genomic_DNA"/>
</dbReference>
<gene>
    <name evidence="2" type="ORF">SAMN04489719_1594</name>
</gene>
<dbReference type="STRING" id="684552.SAMN04489719_1594"/>
<name>A0A1H1PNQ1_9MICO</name>
<keyword evidence="3" id="KW-1185">Reference proteome</keyword>
<proteinExistence type="predicted"/>
<dbReference type="AlphaFoldDB" id="A0A1H1PNQ1"/>
<keyword evidence="1" id="KW-0812">Transmembrane</keyword>
<organism evidence="2 3">
    <name type="scientific">Agrococcus carbonis</name>
    <dbReference type="NCBI Taxonomy" id="684552"/>
    <lineage>
        <taxon>Bacteria</taxon>
        <taxon>Bacillati</taxon>
        <taxon>Actinomycetota</taxon>
        <taxon>Actinomycetes</taxon>
        <taxon>Micrococcales</taxon>
        <taxon>Microbacteriaceae</taxon>
        <taxon>Agrococcus</taxon>
    </lineage>
</organism>
<evidence type="ECO:0000313" key="3">
    <source>
        <dbReference type="Proteomes" id="UP000199649"/>
    </source>
</evidence>
<accession>A0A1H1PNQ1</accession>
<dbReference type="Proteomes" id="UP000199649">
    <property type="component" value="Chromosome I"/>
</dbReference>